<protein>
    <submittedName>
        <fullName evidence="2">CAAX amino terminal protease family protein</fullName>
    </submittedName>
</protein>
<keyword evidence="2" id="KW-0378">Hydrolase</keyword>
<proteinExistence type="predicted"/>
<dbReference type="EMBL" id="CM007647">
    <property type="protein sequence ID" value="ONM02205.1"/>
    <property type="molecule type" value="Genomic_DNA"/>
</dbReference>
<organism evidence="2">
    <name type="scientific">Zea mays</name>
    <name type="common">Maize</name>
    <dbReference type="NCBI Taxonomy" id="4577"/>
    <lineage>
        <taxon>Eukaryota</taxon>
        <taxon>Viridiplantae</taxon>
        <taxon>Streptophyta</taxon>
        <taxon>Embryophyta</taxon>
        <taxon>Tracheophyta</taxon>
        <taxon>Spermatophyta</taxon>
        <taxon>Magnoliopsida</taxon>
        <taxon>Liliopsida</taxon>
        <taxon>Poales</taxon>
        <taxon>Poaceae</taxon>
        <taxon>PACMAD clade</taxon>
        <taxon>Panicoideae</taxon>
        <taxon>Andropogonodae</taxon>
        <taxon>Andropogoneae</taxon>
        <taxon>Tripsacinae</taxon>
        <taxon>Zea</taxon>
    </lineage>
</organism>
<reference evidence="2" key="1">
    <citation type="submission" date="2015-12" db="EMBL/GenBank/DDBJ databases">
        <title>Update maize B73 reference genome by single molecule sequencing technologies.</title>
        <authorList>
            <consortium name="Maize Genome Sequencing Project"/>
            <person name="Ware D."/>
        </authorList>
    </citation>
    <scope>NUCLEOTIDE SEQUENCE [LARGE SCALE GENOMIC DNA]</scope>
    <source>
        <tissue evidence="2">Seedling</tissue>
    </source>
</reference>
<name>A0A1D6KGK3_MAIZE</name>
<dbReference type="EMBL" id="CM007647">
    <property type="protein sequence ID" value="ONM02202.1"/>
    <property type="molecule type" value="Genomic_DNA"/>
</dbReference>
<feature type="region of interest" description="Disordered" evidence="1">
    <location>
        <begin position="73"/>
        <end position="96"/>
    </location>
</feature>
<dbReference type="AlphaFoldDB" id="A0A1D6KGK3"/>
<dbReference type="GO" id="GO:0008233">
    <property type="term" value="F:peptidase activity"/>
    <property type="evidence" value="ECO:0007669"/>
    <property type="project" value="UniProtKB-KW"/>
</dbReference>
<accession>A0A1D6KGK3</accession>
<evidence type="ECO:0000313" key="2">
    <source>
        <dbReference type="EMBL" id="ONM02205.1"/>
    </source>
</evidence>
<sequence length="139" mass="15380">MSSASCLVHPAPRFRVRLLPLPSSVAARPLLGFRPRCGAPAKGWALWHVSCFRNGQDGPTTSDEGDDFKYVAQSQSSGGAEVKKEEVSSLNGDQEQNLKDGDWFLQLQKANKRKFTRQDSKISDRTLDSTLDWTNHCSG</sequence>
<dbReference type="ExpressionAtlas" id="A0A1D6KGK3">
    <property type="expression patterns" value="baseline and differential"/>
</dbReference>
<gene>
    <name evidence="2" type="ORF">ZEAMMB73_Zm00001d031115</name>
</gene>
<dbReference type="GO" id="GO:0006508">
    <property type="term" value="P:proteolysis"/>
    <property type="evidence" value="ECO:0007669"/>
    <property type="project" value="UniProtKB-KW"/>
</dbReference>
<keyword evidence="2" id="KW-0645">Protease</keyword>
<evidence type="ECO:0000256" key="1">
    <source>
        <dbReference type="SAM" id="MobiDB-lite"/>
    </source>
</evidence>